<dbReference type="KEGG" id="mlz:F6J85_13680"/>
<dbReference type="RefSeq" id="WP_150925788.1">
    <property type="nucleotide sequence ID" value="NZ_CP044232.1"/>
</dbReference>
<dbReference type="GO" id="GO:0043190">
    <property type="term" value="C:ATP-binding cassette (ABC) transporter complex"/>
    <property type="evidence" value="ECO:0007669"/>
    <property type="project" value="InterPro"/>
</dbReference>
<dbReference type="EMBL" id="CP044232">
    <property type="protein sequence ID" value="QEW04037.1"/>
    <property type="molecule type" value="Genomic_DNA"/>
</dbReference>
<dbReference type="PANTHER" id="PTHR30290">
    <property type="entry name" value="PERIPLASMIC BINDING COMPONENT OF ABC TRANSPORTER"/>
    <property type="match status" value="1"/>
</dbReference>
<keyword evidence="1" id="KW-0732">Signal</keyword>
<dbReference type="InterPro" id="IPR039424">
    <property type="entry name" value="SBP_5"/>
</dbReference>
<dbReference type="InterPro" id="IPR030678">
    <property type="entry name" value="Peptide/Ni-bd"/>
</dbReference>
<organism evidence="3 4">
    <name type="scientific">Microbacterium lushaniae</name>
    <dbReference type="NCBI Taxonomy" id="2614639"/>
    <lineage>
        <taxon>Bacteria</taxon>
        <taxon>Bacillati</taxon>
        <taxon>Actinomycetota</taxon>
        <taxon>Actinomycetes</taxon>
        <taxon>Micrococcales</taxon>
        <taxon>Microbacteriaceae</taxon>
        <taxon>Microbacterium</taxon>
    </lineage>
</organism>
<proteinExistence type="predicted"/>
<evidence type="ECO:0000313" key="4">
    <source>
        <dbReference type="Proteomes" id="UP000325516"/>
    </source>
</evidence>
<dbReference type="Pfam" id="PF00496">
    <property type="entry name" value="SBP_bac_5"/>
    <property type="match status" value="1"/>
</dbReference>
<dbReference type="PIRSF" id="PIRSF002741">
    <property type="entry name" value="MppA"/>
    <property type="match status" value="1"/>
</dbReference>
<protein>
    <submittedName>
        <fullName evidence="3">ABC transporter substrate-binding protein</fullName>
    </submittedName>
</protein>
<accession>A0A5J6L6G8</accession>
<dbReference type="SUPFAM" id="SSF53850">
    <property type="entry name" value="Periplasmic binding protein-like II"/>
    <property type="match status" value="1"/>
</dbReference>
<reference evidence="4" key="1">
    <citation type="submission" date="2019-09" db="EMBL/GenBank/DDBJ databases">
        <title>Mumia zhuanghuii sp. nov. isolated from the intestinal contents of plateau pika (Ochotona curzoniae) in the Qinghai-Tibet plateau of China.</title>
        <authorList>
            <person name="Tian Z."/>
        </authorList>
    </citation>
    <scope>NUCLEOTIDE SEQUENCE [LARGE SCALE GENOMIC DNA]</scope>
    <source>
        <strain evidence="4">L-031</strain>
    </source>
</reference>
<feature type="signal peptide" evidence="1">
    <location>
        <begin position="1"/>
        <end position="36"/>
    </location>
</feature>
<gene>
    <name evidence="3" type="ORF">F6J85_13680</name>
</gene>
<dbReference type="GO" id="GO:0042597">
    <property type="term" value="C:periplasmic space"/>
    <property type="evidence" value="ECO:0007669"/>
    <property type="project" value="UniProtKB-ARBA"/>
</dbReference>
<dbReference type="Gene3D" id="3.40.190.10">
    <property type="entry name" value="Periplasmic binding protein-like II"/>
    <property type="match status" value="1"/>
</dbReference>
<keyword evidence="4" id="KW-1185">Reference proteome</keyword>
<dbReference type="Gene3D" id="3.10.105.10">
    <property type="entry name" value="Dipeptide-binding Protein, Domain 3"/>
    <property type="match status" value="1"/>
</dbReference>
<dbReference type="PROSITE" id="PS51318">
    <property type="entry name" value="TAT"/>
    <property type="match status" value="1"/>
</dbReference>
<feature type="domain" description="Solute-binding protein family 5" evidence="2">
    <location>
        <begin position="95"/>
        <end position="447"/>
    </location>
</feature>
<name>A0A5J6L6G8_9MICO</name>
<dbReference type="PROSITE" id="PS51257">
    <property type="entry name" value="PROKAR_LIPOPROTEIN"/>
    <property type="match status" value="1"/>
</dbReference>
<sequence>MTAQQRPRRRGALRRAGSIVAALALVAGLAACTPTADEGGEGTGGATGERGEELVLQFRGAPMSLDPALQGTASGSVFTVLAYDPLIYQAPDGSLQPSLATEWEFTNDDNSVFEFTLRDDVEFASGEPLTPEAVVASMEYFVAKGGGNMPRVGPIEAVEAVDDSTVRITYSAPFADAPMSLTQTIMLGNIIGPDGLADPASLLQTMDGTGQYTYDADESVPDSEYIYERNPNYWNPDAQMWDRVKVQVITDPNAVLNAASTGQIDFGLGSPLLASAAESAGLEIVSAPFYNWALRLADVGGEVNPALADERVRAAIALAIDREAIVNALGGEHMSASDQLVVEGTAGYNDDIGWEFDLEEARRLMAEAGYEDGFEMTVLDSSLQDQQSQIALAISSALEEIGIQVTLEVDSTSIPSFAEKAESKQYEAVLWASNGGVGNAYADLRSVDTMSNPFGFLDEEMEKLYAESLGLTGDERQAVYERMSERWQEVAVTVPILTQYFVNYVGPKVTNVKASPQNPVMLPVGPEPEYNWQPAE</sequence>
<dbReference type="InterPro" id="IPR000914">
    <property type="entry name" value="SBP_5_dom"/>
</dbReference>
<dbReference type="GO" id="GO:0015833">
    <property type="term" value="P:peptide transport"/>
    <property type="evidence" value="ECO:0007669"/>
    <property type="project" value="TreeGrafter"/>
</dbReference>
<dbReference type="AlphaFoldDB" id="A0A5J6L6G8"/>
<feature type="chain" id="PRO_5023936623" evidence="1">
    <location>
        <begin position="37"/>
        <end position="536"/>
    </location>
</feature>
<dbReference type="InterPro" id="IPR006311">
    <property type="entry name" value="TAT_signal"/>
</dbReference>
<dbReference type="Proteomes" id="UP000325516">
    <property type="component" value="Chromosome"/>
</dbReference>
<evidence type="ECO:0000313" key="3">
    <source>
        <dbReference type="EMBL" id="QEW04037.1"/>
    </source>
</evidence>
<evidence type="ECO:0000256" key="1">
    <source>
        <dbReference type="SAM" id="SignalP"/>
    </source>
</evidence>
<evidence type="ECO:0000259" key="2">
    <source>
        <dbReference type="Pfam" id="PF00496"/>
    </source>
</evidence>
<dbReference type="GO" id="GO:1904680">
    <property type="term" value="F:peptide transmembrane transporter activity"/>
    <property type="evidence" value="ECO:0007669"/>
    <property type="project" value="TreeGrafter"/>
</dbReference>